<reference evidence="1" key="1">
    <citation type="submission" date="2023-03" db="EMBL/GenBank/DDBJ databases">
        <title>Massive genome expansion in bonnet fungi (Mycena s.s.) driven by repeated elements and novel gene families across ecological guilds.</title>
        <authorList>
            <consortium name="Lawrence Berkeley National Laboratory"/>
            <person name="Harder C.B."/>
            <person name="Miyauchi S."/>
            <person name="Viragh M."/>
            <person name="Kuo A."/>
            <person name="Thoen E."/>
            <person name="Andreopoulos B."/>
            <person name="Lu D."/>
            <person name="Skrede I."/>
            <person name="Drula E."/>
            <person name="Henrissat B."/>
            <person name="Morin E."/>
            <person name="Kohler A."/>
            <person name="Barry K."/>
            <person name="LaButti K."/>
            <person name="Morin E."/>
            <person name="Salamov A."/>
            <person name="Lipzen A."/>
            <person name="Mereny Z."/>
            <person name="Hegedus B."/>
            <person name="Baldrian P."/>
            <person name="Stursova M."/>
            <person name="Weitz H."/>
            <person name="Taylor A."/>
            <person name="Grigoriev I.V."/>
            <person name="Nagy L.G."/>
            <person name="Martin F."/>
            <person name="Kauserud H."/>
        </authorList>
    </citation>
    <scope>NUCLEOTIDE SEQUENCE</scope>
    <source>
        <strain evidence="1">CBHHK182m</strain>
    </source>
</reference>
<dbReference type="EMBL" id="JARKIB010000591">
    <property type="protein sequence ID" value="KAJ7698432.1"/>
    <property type="molecule type" value="Genomic_DNA"/>
</dbReference>
<comment type="caution">
    <text evidence="1">The sequence shown here is derived from an EMBL/GenBank/DDBJ whole genome shotgun (WGS) entry which is preliminary data.</text>
</comment>
<name>A0AAD7DS35_9AGAR</name>
<evidence type="ECO:0000313" key="2">
    <source>
        <dbReference type="Proteomes" id="UP001215598"/>
    </source>
</evidence>
<dbReference type="AlphaFoldDB" id="A0AAD7DS35"/>
<sequence>MHNLCALELHIRCPRTLARVLGGVTLPQLKVFISDMNVTDVRVLTEFLNHHTMITNLTLLTQTTIALSNLINLPMLQEFTGPANILSSVVCTNTTVRRVELSWNELCDPRPALKVIAKLAGITSLDISLTAQAPLPIVDLIAAVATLLPHTTRLAVSMNEGRTGPTLIDLRSKPTGIGHVNYPAAGSVTRSHMSGFQ</sequence>
<proteinExistence type="predicted"/>
<gene>
    <name evidence="1" type="ORF">B0H16DRAFT_1484490</name>
</gene>
<keyword evidence="2" id="KW-1185">Reference proteome</keyword>
<dbReference type="Proteomes" id="UP001215598">
    <property type="component" value="Unassembled WGS sequence"/>
</dbReference>
<accession>A0AAD7DS35</accession>
<organism evidence="1 2">
    <name type="scientific">Mycena metata</name>
    <dbReference type="NCBI Taxonomy" id="1033252"/>
    <lineage>
        <taxon>Eukaryota</taxon>
        <taxon>Fungi</taxon>
        <taxon>Dikarya</taxon>
        <taxon>Basidiomycota</taxon>
        <taxon>Agaricomycotina</taxon>
        <taxon>Agaricomycetes</taxon>
        <taxon>Agaricomycetidae</taxon>
        <taxon>Agaricales</taxon>
        <taxon>Marasmiineae</taxon>
        <taxon>Mycenaceae</taxon>
        <taxon>Mycena</taxon>
    </lineage>
</organism>
<protein>
    <submittedName>
        <fullName evidence="1">Uncharacterized protein</fullName>
    </submittedName>
</protein>
<evidence type="ECO:0000313" key="1">
    <source>
        <dbReference type="EMBL" id="KAJ7698432.1"/>
    </source>
</evidence>